<feature type="transmembrane region" description="Helical" evidence="8">
    <location>
        <begin position="141"/>
        <end position="163"/>
    </location>
</feature>
<evidence type="ECO:0000313" key="12">
    <source>
        <dbReference type="Proteomes" id="UP000095728"/>
    </source>
</evidence>
<name>A0A1E5RNJ5_9ASCO</name>
<dbReference type="Proteomes" id="UP000095728">
    <property type="component" value="Unassembled WGS sequence"/>
</dbReference>
<keyword evidence="12" id="KW-1185">Reference proteome</keyword>
<comment type="caution">
    <text evidence="8">Lacks conserved residue(s) required for the propagation of feature annotation.</text>
</comment>
<comment type="similarity">
    <text evidence="2 8">Belongs to the ammonia transporter channel (TC 1.A.11.2) family.</text>
</comment>
<evidence type="ECO:0000313" key="11">
    <source>
        <dbReference type="EMBL" id="OEJ88469.1"/>
    </source>
</evidence>
<dbReference type="PANTHER" id="PTHR43029">
    <property type="entry name" value="AMMONIUM TRANSPORTER MEP2"/>
    <property type="match status" value="1"/>
</dbReference>
<sequence length="481" mass="52302">MSDTTVADPNTLYDKADTTFVAIAAMLVFLMVPGIGLLYSGLSRRKHALSLLWCSLCVLGLCAIQWYFLGYSLAFSHNTKGSGFIGSLQMGAGHNMLFWGKPSVVTTVPDVLFAMFQLMFACVTTIILCGGSCERARLFPLMVFMFIWLTVVYCPIACWYWNPTGWLATLGVLDYAGGGPVHMSSGAGALAYALCLGKRNDPLTQKGMPKYKPHSVTSVVLGTVFIWFAWFGFNPGSAGAATIRAWYSFYNTNLCAATCSITWLFIDYVRFRKWTTVGLCSGAISGLVVITPAAGFVPLQYSFVMGVIGAFVCNFGMDLKNLLRIDDGLDVFSMHGLGGLSGAVMTGLFTHKDINALSGVDAAPIAGGWLNHHYVQLGYQIAGACATMAWSFVITVILLTAMNYIPFLKIRLSEEEEELGVDATEIGEFTYEEGAMYIPEPVRSKRSVQQPEPMSAIDDNIVSDSSHSDIVHNNNEKPVVA</sequence>
<proteinExistence type="inferred from homology"/>
<dbReference type="InterPro" id="IPR024041">
    <property type="entry name" value="NH4_transpt_AmtB-like_dom"/>
</dbReference>
<dbReference type="GO" id="GO:0005886">
    <property type="term" value="C:plasma membrane"/>
    <property type="evidence" value="ECO:0007669"/>
    <property type="project" value="UniProtKB-SubCell"/>
</dbReference>
<feature type="transmembrane region" description="Helical" evidence="8">
    <location>
        <begin position="377"/>
        <end position="401"/>
    </location>
</feature>
<reference evidence="12" key="1">
    <citation type="journal article" date="2016" name="Genome Announc.">
        <title>Genome sequences of three species of Hanseniaspora isolated from spontaneous wine fermentations.</title>
        <authorList>
            <person name="Sternes P.R."/>
            <person name="Lee D."/>
            <person name="Kutyna D.R."/>
            <person name="Borneman A.R."/>
        </authorList>
    </citation>
    <scope>NUCLEOTIDE SEQUENCE [LARGE SCALE GENOMIC DNA]</scope>
    <source>
        <strain evidence="12">AWRI3579</strain>
    </source>
</reference>
<evidence type="ECO:0000256" key="9">
    <source>
        <dbReference type="SAM" id="MobiDB-lite"/>
    </source>
</evidence>
<dbReference type="EMBL" id="LPNM01000005">
    <property type="protein sequence ID" value="OEJ88469.1"/>
    <property type="molecule type" value="Genomic_DNA"/>
</dbReference>
<dbReference type="InterPro" id="IPR029020">
    <property type="entry name" value="Ammonium/urea_transptr"/>
</dbReference>
<evidence type="ECO:0000256" key="7">
    <source>
        <dbReference type="ARBA" id="ARBA00023177"/>
    </source>
</evidence>
<feature type="domain" description="Ammonium transporter AmtB-like" evidence="10">
    <location>
        <begin position="20"/>
        <end position="431"/>
    </location>
</feature>
<dbReference type="GO" id="GO:0019740">
    <property type="term" value="P:nitrogen utilization"/>
    <property type="evidence" value="ECO:0007669"/>
    <property type="project" value="UniProtKB-ARBA"/>
</dbReference>
<feature type="transmembrane region" description="Helical" evidence="8">
    <location>
        <begin position="175"/>
        <end position="195"/>
    </location>
</feature>
<evidence type="ECO:0000256" key="4">
    <source>
        <dbReference type="ARBA" id="ARBA00022692"/>
    </source>
</evidence>
<evidence type="ECO:0000256" key="2">
    <source>
        <dbReference type="ARBA" id="ARBA00005887"/>
    </source>
</evidence>
<dbReference type="Gene3D" id="1.10.3430.10">
    <property type="entry name" value="Ammonium transporter AmtB like domains"/>
    <property type="match status" value="1"/>
</dbReference>
<evidence type="ECO:0000259" key="10">
    <source>
        <dbReference type="Pfam" id="PF00909"/>
    </source>
</evidence>
<comment type="subcellular location">
    <subcellularLocation>
        <location evidence="8">Cell membrane</location>
        <topology evidence="8">Multi-pass membrane protein</topology>
    </subcellularLocation>
    <subcellularLocation>
        <location evidence="1">Membrane</location>
        <topology evidence="1">Multi-pass membrane protein</topology>
    </subcellularLocation>
</comment>
<dbReference type="NCBIfam" id="TIGR00836">
    <property type="entry name" value="amt"/>
    <property type="match status" value="1"/>
</dbReference>
<feature type="transmembrane region" description="Helical" evidence="8">
    <location>
        <begin position="51"/>
        <end position="69"/>
    </location>
</feature>
<dbReference type="AlphaFoldDB" id="A0A1E5RNJ5"/>
<dbReference type="FunCoup" id="A0A1E5RNJ5">
    <property type="interactions" value="318"/>
</dbReference>
<feature type="transmembrane region" description="Helical" evidence="8">
    <location>
        <begin position="216"/>
        <end position="233"/>
    </location>
</feature>
<evidence type="ECO:0000256" key="3">
    <source>
        <dbReference type="ARBA" id="ARBA00022448"/>
    </source>
</evidence>
<dbReference type="PANTHER" id="PTHR43029:SF10">
    <property type="entry name" value="AMMONIUM TRANSPORTER MEP2"/>
    <property type="match status" value="1"/>
</dbReference>
<dbReference type="GO" id="GO:0008519">
    <property type="term" value="F:ammonium channel activity"/>
    <property type="evidence" value="ECO:0007669"/>
    <property type="project" value="InterPro"/>
</dbReference>
<gene>
    <name evidence="11" type="ORF">AWRI3579_g645</name>
</gene>
<feature type="transmembrane region" description="Helical" evidence="8">
    <location>
        <begin position="111"/>
        <end position="129"/>
    </location>
</feature>
<evidence type="ECO:0000256" key="8">
    <source>
        <dbReference type="RuleBase" id="RU362002"/>
    </source>
</evidence>
<accession>A0A1E5RNJ5</accession>
<feature type="transmembrane region" description="Helical" evidence="8">
    <location>
        <begin position="245"/>
        <end position="266"/>
    </location>
</feature>
<keyword evidence="5 8" id="KW-1133">Transmembrane helix</keyword>
<keyword evidence="6 8" id="KW-0472">Membrane</keyword>
<dbReference type="InParanoid" id="A0A1E5RNJ5"/>
<protein>
    <recommendedName>
        <fullName evidence="8">Ammonium transporter</fullName>
    </recommendedName>
</protein>
<keyword evidence="4 8" id="KW-0812">Transmembrane</keyword>
<organism evidence="11 12">
    <name type="scientific">Hanseniaspora osmophila</name>
    <dbReference type="NCBI Taxonomy" id="56408"/>
    <lineage>
        <taxon>Eukaryota</taxon>
        <taxon>Fungi</taxon>
        <taxon>Dikarya</taxon>
        <taxon>Ascomycota</taxon>
        <taxon>Saccharomycotina</taxon>
        <taxon>Saccharomycetes</taxon>
        <taxon>Saccharomycodales</taxon>
        <taxon>Saccharomycodaceae</taxon>
        <taxon>Hanseniaspora</taxon>
    </lineage>
</organism>
<keyword evidence="3 8" id="KW-0813">Transport</keyword>
<dbReference type="FunFam" id="1.10.3430.10:FF:000003">
    <property type="entry name" value="Ammonium transporter"/>
    <property type="match status" value="1"/>
</dbReference>
<dbReference type="OrthoDB" id="534912at2759"/>
<comment type="caution">
    <text evidence="11">The sequence shown here is derived from an EMBL/GenBank/DDBJ whole genome shotgun (WGS) entry which is preliminary data.</text>
</comment>
<evidence type="ECO:0000256" key="1">
    <source>
        <dbReference type="ARBA" id="ARBA00004141"/>
    </source>
</evidence>
<feature type="region of interest" description="Disordered" evidence="9">
    <location>
        <begin position="441"/>
        <end position="481"/>
    </location>
</feature>
<dbReference type="STRING" id="56408.A0A1E5RNJ5"/>
<feature type="transmembrane region" description="Helical" evidence="8">
    <location>
        <begin position="273"/>
        <end position="293"/>
    </location>
</feature>
<evidence type="ECO:0000256" key="6">
    <source>
        <dbReference type="ARBA" id="ARBA00023136"/>
    </source>
</evidence>
<dbReference type="Pfam" id="PF00909">
    <property type="entry name" value="Ammonium_transp"/>
    <property type="match status" value="1"/>
</dbReference>
<feature type="transmembrane region" description="Helical" evidence="8">
    <location>
        <begin position="20"/>
        <end position="39"/>
    </location>
</feature>
<dbReference type="SUPFAM" id="SSF111352">
    <property type="entry name" value="Ammonium transporter"/>
    <property type="match status" value="1"/>
</dbReference>
<dbReference type="InterPro" id="IPR001905">
    <property type="entry name" value="Ammonium_transpt"/>
</dbReference>
<evidence type="ECO:0000256" key="5">
    <source>
        <dbReference type="ARBA" id="ARBA00022989"/>
    </source>
</evidence>
<keyword evidence="7 8" id="KW-0924">Ammonia transport</keyword>